<feature type="transmembrane region" description="Helical" evidence="1">
    <location>
        <begin position="95"/>
        <end position="112"/>
    </location>
</feature>
<name>A0A3A6QE07_9VIBR</name>
<keyword evidence="1" id="KW-0472">Membrane</keyword>
<evidence type="ECO:0000256" key="1">
    <source>
        <dbReference type="SAM" id="Phobius"/>
    </source>
</evidence>
<keyword evidence="1" id="KW-1133">Transmembrane helix</keyword>
<keyword evidence="1" id="KW-0812">Transmembrane</keyword>
<feature type="transmembrane region" description="Helical" evidence="1">
    <location>
        <begin position="57"/>
        <end position="75"/>
    </location>
</feature>
<dbReference type="OrthoDB" id="6314776at2"/>
<gene>
    <name evidence="2" type="ORF">DZ860_18090</name>
</gene>
<evidence type="ECO:0000313" key="2">
    <source>
        <dbReference type="EMBL" id="RJX67506.1"/>
    </source>
</evidence>
<organism evidence="2 3">
    <name type="scientific">Vibrio sinensis</name>
    <dbReference type="NCBI Taxonomy" id="2302434"/>
    <lineage>
        <taxon>Bacteria</taxon>
        <taxon>Pseudomonadati</taxon>
        <taxon>Pseudomonadota</taxon>
        <taxon>Gammaproteobacteria</taxon>
        <taxon>Vibrionales</taxon>
        <taxon>Vibrionaceae</taxon>
        <taxon>Vibrio</taxon>
    </lineage>
</organism>
<reference evidence="2 3" key="1">
    <citation type="submission" date="2018-08" db="EMBL/GenBank/DDBJ databases">
        <title>Vibrio isolated from the Eastern China Marginal Seas.</title>
        <authorList>
            <person name="Li Y."/>
        </authorList>
    </citation>
    <scope>NUCLEOTIDE SEQUENCE [LARGE SCALE GENOMIC DNA]</scope>
    <source>
        <strain evidence="2 3">BEI233</strain>
    </source>
</reference>
<dbReference type="InterPro" id="IPR021318">
    <property type="entry name" value="DUF2919"/>
</dbReference>
<feature type="transmembrane region" description="Helical" evidence="1">
    <location>
        <begin position="12"/>
        <end position="37"/>
    </location>
</feature>
<evidence type="ECO:0000313" key="3">
    <source>
        <dbReference type="Proteomes" id="UP000273252"/>
    </source>
</evidence>
<dbReference type="EMBL" id="QVMU01000022">
    <property type="protein sequence ID" value="RJX67506.1"/>
    <property type="molecule type" value="Genomic_DNA"/>
</dbReference>
<sequence length="154" mass="17830">MRYTIENYDKHGFLKAPIWLWLGWGLLAKAWIVFVVAGASRDSGSKILTIVYPDHDMLYLGLMMGLPSLALMWMISLRTPERGWANRMVSWGKPVTLLTTALHFLQSGYHVYLRHGEFSWLQGIVMLMLLWFGIYVYNSQTVADCFRIPQIQTE</sequence>
<dbReference type="Proteomes" id="UP000273252">
    <property type="component" value="Unassembled WGS sequence"/>
</dbReference>
<feature type="transmembrane region" description="Helical" evidence="1">
    <location>
        <begin position="118"/>
        <end position="137"/>
    </location>
</feature>
<proteinExistence type="predicted"/>
<comment type="caution">
    <text evidence="2">The sequence shown here is derived from an EMBL/GenBank/DDBJ whole genome shotgun (WGS) entry which is preliminary data.</text>
</comment>
<protein>
    <submittedName>
        <fullName evidence="2">DUF2919 domain-containing protein</fullName>
    </submittedName>
</protein>
<dbReference type="RefSeq" id="WP_120034106.1">
    <property type="nucleotide sequence ID" value="NZ_QVMU01000022.1"/>
</dbReference>
<accession>A0A3A6QE07</accession>
<keyword evidence="3" id="KW-1185">Reference proteome</keyword>
<dbReference type="AlphaFoldDB" id="A0A3A6QE07"/>
<dbReference type="Pfam" id="PF11143">
    <property type="entry name" value="DUF2919"/>
    <property type="match status" value="1"/>
</dbReference>